<dbReference type="PANTHER" id="PTHR21567">
    <property type="entry name" value="CLASP"/>
    <property type="match status" value="1"/>
</dbReference>
<feature type="compositionally biased region" description="Gly residues" evidence="1">
    <location>
        <begin position="287"/>
        <end position="299"/>
    </location>
</feature>
<feature type="compositionally biased region" description="Polar residues" evidence="1">
    <location>
        <begin position="442"/>
        <end position="454"/>
    </location>
</feature>
<proteinExistence type="predicted"/>
<dbReference type="Pfam" id="PF12348">
    <property type="entry name" value="CLASP_N"/>
    <property type="match status" value="1"/>
</dbReference>
<dbReference type="InterPro" id="IPR016024">
    <property type="entry name" value="ARM-type_fold"/>
</dbReference>
<evidence type="ECO:0000259" key="2">
    <source>
        <dbReference type="SMART" id="SM01349"/>
    </source>
</evidence>
<dbReference type="Proteomes" id="UP001286313">
    <property type="component" value="Unassembled WGS sequence"/>
</dbReference>
<accession>A0AAE1KKK1</accession>
<sequence length="797" mass="88097">MCWEGELVACVGKESQREWDGGMCWEEESKRVGGMCWEEESGRVGYSLLPNKYGSGGAGNLGSARAGERSGSRSPSMPRRINALAPLEQGDAVVTVSRVGSTRSVIPPLSAARRQQQQQQHDTHSDFEYDVEEEEEDDDDDDKSEYYYEEEEVEDDEEVEEEVLVVAEEDERSLVSRPKSSATTRDSGISIFSSHDGETVIENGRDEAGRAAGAGGGVVVIGGRDRSRTIHTKSSTSSLSSSLASTTDDPGRSSYDVGMGRGRRGGELVSPSTRSLPNEAIHNTGYGVVGKGLAGGGGKTRSRKTPGNERDFHNFDYESDFETDEEDPNNITLSNTTLTKMKLLRKKKENLKDIERRRQERETRRAQEERARKYKQLEIQHSQNSLQPSRADSGDGRLAVQPNVSYRGRNSKTSPHPSPHRRLKPSPVPSPPPARIPKSRSHNSNLSRNAGRTTTMEKRHRSLERGTTNTNTQQDGANQRLTYRTPQLVKRGQPPGGGGDGASKSYTTQRNAIRIPERSSEPDLMMSVGLRASKPASSCFKSNLKPFASPNDALKNAMELVNSGDWERQVEGTENLARLTKHHHSVIQGDLRNINLALLKLAKNLRSQVSRAAIQAFTILFDTLKRSMEADCEKIAAMLLHRTADTNKFLQLDSHHGLEAMVENISPTKSIPAIIQEGLAHRNPVVRTTVARLLVYEVERLGASKALSGQKDITDKLLPAAAKLAQEGSLETRQFAKRIFQLLIRQGQFDAALKKYVSATDVKNLQKFLDNLTSEGRTIRESARSKYASGARYTRTM</sequence>
<dbReference type="Gene3D" id="1.25.10.10">
    <property type="entry name" value="Leucine-rich Repeat Variant"/>
    <property type="match status" value="1"/>
</dbReference>
<evidence type="ECO:0000313" key="4">
    <source>
        <dbReference type="Proteomes" id="UP001286313"/>
    </source>
</evidence>
<dbReference type="SMART" id="SM01349">
    <property type="entry name" value="TOG"/>
    <property type="match status" value="1"/>
</dbReference>
<dbReference type="GO" id="GO:0000226">
    <property type="term" value="P:microtubule cytoskeleton organization"/>
    <property type="evidence" value="ECO:0007669"/>
    <property type="project" value="UniProtKB-ARBA"/>
</dbReference>
<evidence type="ECO:0000313" key="3">
    <source>
        <dbReference type="EMBL" id="KAK3875829.1"/>
    </source>
</evidence>
<evidence type="ECO:0000256" key="1">
    <source>
        <dbReference type="SAM" id="MobiDB-lite"/>
    </source>
</evidence>
<reference evidence="3" key="1">
    <citation type="submission" date="2023-10" db="EMBL/GenBank/DDBJ databases">
        <title>Genome assemblies of two species of porcelain crab, Petrolisthes cinctipes and Petrolisthes manimaculis (Anomura: Porcellanidae).</title>
        <authorList>
            <person name="Angst P."/>
        </authorList>
    </citation>
    <scope>NUCLEOTIDE SEQUENCE</scope>
    <source>
        <strain evidence="3">PB745_01</strain>
        <tissue evidence="3">Gill</tissue>
    </source>
</reference>
<feature type="compositionally biased region" description="Polar residues" evidence="1">
    <location>
        <begin position="465"/>
        <end position="485"/>
    </location>
</feature>
<protein>
    <recommendedName>
        <fullName evidence="2">TOG domain-containing protein</fullName>
    </recommendedName>
</protein>
<dbReference type="SUPFAM" id="SSF48371">
    <property type="entry name" value="ARM repeat"/>
    <property type="match status" value="1"/>
</dbReference>
<feature type="compositionally biased region" description="Pro residues" evidence="1">
    <location>
        <begin position="426"/>
        <end position="435"/>
    </location>
</feature>
<dbReference type="InterPro" id="IPR011989">
    <property type="entry name" value="ARM-like"/>
</dbReference>
<dbReference type="GO" id="GO:0005881">
    <property type="term" value="C:cytoplasmic microtubule"/>
    <property type="evidence" value="ECO:0007669"/>
    <property type="project" value="TreeGrafter"/>
</dbReference>
<dbReference type="InterPro" id="IPR034085">
    <property type="entry name" value="TOG"/>
</dbReference>
<dbReference type="PANTHER" id="PTHR21567:SF87">
    <property type="entry name" value="CRESCERIN-LIKE PROTEIN CHE-12"/>
    <property type="match status" value="1"/>
</dbReference>
<feature type="compositionally biased region" description="Acidic residues" evidence="1">
    <location>
        <begin position="128"/>
        <end position="171"/>
    </location>
</feature>
<feature type="domain" description="TOG" evidence="2">
    <location>
        <begin position="546"/>
        <end position="778"/>
    </location>
</feature>
<dbReference type="EMBL" id="JAWQEG010001911">
    <property type="protein sequence ID" value="KAK3875829.1"/>
    <property type="molecule type" value="Genomic_DNA"/>
</dbReference>
<keyword evidence="4" id="KW-1185">Reference proteome</keyword>
<comment type="caution">
    <text evidence="3">The sequence shown here is derived from an EMBL/GenBank/DDBJ whole genome shotgun (WGS) entry which is preliminary data.</text>
</comment>
<name>A0AAE1KKK1_PETCI</name>
<feature type="compositionally biased region" description="Basic and acidic residues" evidence="1">
    <location>
        <begin position="195"/>
        <end position="209"/>
    </location>
</feature>
<feature type="compositionally biased region" description="Polar residues" evidence="1">
    <location>
        <begin position="379"/>
        <end position="390"/>
    </location>
</feature>
<feature type="compositionally biased region" description="Polar residues" evidence="1">
    <location>
        <begin position="178"/>
        <end position="193"/>
    </location>
</feature>
<dbReference type="AlphaFoldDB" id="A0AAE1KKK1"/>
<dbReference type="GO" id="GO:0008017">
    <property type="term" value="F:microtubule binding"/>
    <property type="evidence" value="ECO:0007669"/>
    <property type="project" value="TreeGrafter"/>
</dbReference>
<feature type="compositionally biased region" description="Low complexity" evidence="1">
    <location>
        <begin position="234"/>
        <end position="247"/>
    </location>
</feature>
<organism evidence="3 4">
    <name type="scientific">Petrolisthes cinctipes</name>
    <name type="common">Flat porcelain crab</name>
    <dbReference type="NCBI Taxonomy" id="88211"/>
    <lineage>
        <taxon>Eukaryota</taxon>
        <taxon>Metazoa</taxon>
        <taxon>Ecdysozoa</taxon>
        <taxon>Arthropoda</taxon>
        <taxon>Crustacea</taxon>
        <taxon>Multicrustacea</taxon>
        <taxon>Malacostraca</taxon>
        <taxon>Eumalacostraca</taxon>
        <taxon>Eucarida</taxon>
        <taxon>Decapoda</taxon>
        <taxon>Pleocyemata</taxon>
        <taxon>Anomura</taxon>
        <taxon>Galatheoidea</taxon>
        <taxon>Porcellanidae</taxon>
        <taxon>Petrolisthes</taxon>
    </lineage>
</organism>
<feature type="compositionally biased region" description="Basic and acidic residues" evidence="1">
    <location>
        <begin position="354"/>
        <end position="378"/>
    </location>
</feature>
<feature type="region of interest" description="Disordered" evidence="1">
    <location>
        <begin position="105"/>
        <end position="314"/>
    </location>
</feature>
<gene>
    <name evidence="3" type="ORF">Pcinc_019314</name>
</gene>
<feature type="region of interest" description="Disordered" evidence="1">
    <location>
        <begin position="354"/>
        <end position="516"/>
    </location>
</feature>
<feature type="region of interest" description="Disordered" evidence="1">
    <location>
        <begin position="51"/>
        <end position="79"/>
    </location>
</feature>
<dbReference type="InterPro" id="IPR024395">
    <property type="entry name" value="CLASP_N_dom"/>
</dbReference>